<keyword evidence="11" id="KW-1185">Reference proteome</keyword>
<evidence type="ECO:0000256" key="3">
    <source>
        <dbReference type="ARBA" id="ARBA00022679"/>
    </source>
</evidence>
<dbReference type="Pfam" id="PF13614">
    <property type="entry name" value="AAA_31"/>
    <property type="match status" value="1"/>
</dbReference>
<keyword evidence="3" id="KW-0808">Transferase</keyword>
<evidence type="ECO:0000256" key="1">
    <source>
        <dbReference type="ARBA" id="ARBA00007316"/>
    </source>
</evidence>
<evidence type="ECO:0000313" key="10">
    <source>
        <dbReference type="EMBL" id="TNJ66715.1"/>
    </source>
</evidence>
<dbReference type="GO" id="GO:0005524">
    <property type="term" value="F:ATP binding"/>
    <property type="evidence" value="ECO:0007669"/>
    <property type="project" value="UniProtKB-KW"/>
</dbReference>
<protein>
    <recommendedName>
        <fullName evidence="2">non-specific protein-tyrosine kinase</fullName>
        <ecNumber evidence="2">2.7.10.2</ecNumber>
    </recommendedName>
</protein>
<dbReference type="InterPro" id="IPR005702">
    <property type="entry name" value="Wzc-like_C"/>
</dbReference>
<dbReference type="EMBL" id="VDCQ01000009">
    <property type="protein sequence ID" value="TNJ66715.1"/>
    <property type="molecule type" value="Genomic_DNA"/>
</dbReference>
<comment type="similarity">
    <text evidence="1">Belongs to the CpsD/CapB family.</text>
</comment>
<dbReference type="SUPFAM" id="SSF52540">
    <property type="entry name" value="P-loop containing nucleoside triphosphate hydrolases"/>
    <property type="match status" value="1"/>
</dbReference>
<dbReference type="CDD" id="cd05387">
    <property type="entry name" value="BY-kinase"/>
    <property type="match status" value="1"/>
</dbReference>
<dbReference type="InterPro" id="IPR025669">
    <property type="entry name" value="AAA_dom"/>
</dbReference>
<name>A0A5C4TCT9_9BACL</name>
<evidence type="ECO:0000313" key="11">
    <source>
        <dbReference type="Proteomes" id="UP000307943"/>
    </source>
</evidence>
<gene>
    <name evidence="10" type="ORF">FE784_09115</name>
</gene>
<organism evidence="10 11">
    <name type="scientific">Paenibacillus hemerocallicola</name>
    <dbReference type="NCBI Taxonomy" id="1172614"/>
    <lineage>
        <taxon>Bacteria</taxon>
        <taxon>Bacillati</taxon>
        <taxon>Bacillota</taxon>
        <taxon>Bacilli</taxon>
        <taxon>Bacillales</taxon>
        <taxon>Paenibacillaceae</taxon>
        <taxon>Paenibacillus</taxon>
    </lineage>
</organism>
<keyword evidence="6" id="KW-0067">ATP-binding</keyword>
<dbReference type="GO" id="GO:0004715">
    <property type="term" value="F:non-membrane spanning protein tyrosine kinase activity"/>
    <property type="evidence" value="ECO:0007669"/>
    <property type="project" value="UniProtKB-EC"/>
</dbReference>
<dbReference type="Gene3D" id="3.40.50.300">
    <property type="entry name" value="P-loop containing nucleotide triphosphate hydrolases"/>
    <property type="match status" value="1"/>
</dbReference>
<sequence>MQASTDKYPLACYLNRSSAIAENYRTLKMNIQFSTDGGSAKSIAITSPNEGDGKTTTAVNLAIVYAHEAKRVLLVDTVCRHPKLHLLLGCSNQAGLVEVLSGSIPVEDAIQETQIEHLSLLPTGALSHNLSEKFSPPRFASLLESCRERYDIILIDAPPMLQVSDAQWIAAVCDGIVLVVRSDKTKRQQIQRALETIGRVQGRTLGVVLNNYKYK</sequence>
<dbReference type="EC" id="2.7.10.2" evidence="2"/>
<comment type="caution">
    <text evidence="10">The sequence shown here is derived from an EMBL/GenBank/DDBJ whole genome shotgun (WGS) entry which is preliminary data.</text>
</comment>
<keyword evidence="5 10" id="KW-0418">Kinase</keyword>
<comment type="catalytic activity">
    <reaction evidence="8">
        <text>L-tyrosyl-[protein] + ATP = O-phospho-L-tyrosyl-[protein] + ADP + H(+)</text>
        <dbReference type="Rhea" id="RHEA:10596"/>
        <dbReference type="Rhea" id="RHEA-COMP:10136"/>
        <dbReference type="Rhea" id="RHEA-COMP:20101"/>
        <dbReference type="ChEBI" id="CHEBI:15378"/>
        <dbReference type="ChEBI" id="CHEBI:30616"/>
        <dbReference type="ChEBI" id="CHEBI:46858"/>
        <dbReference type="ChEBI" id="CHEBI:61978"/>
        <dbReference type="ChEBI" id="CHEBI:456216"/>
        <dbReference type="EC" id="2.7.10.2"/>
    </reaction>
</comment>
<proteinExistence type="inferred from homology"/>
<evidence type="ECO:0000256" key="5">
    <source>
        <dbReference type="ARBA" id="ARBA00022777"/>
    </source>
</evidence>
<evidence type="ECO:0000256" key="4">
    <source>
        <dbReference type="ARBA" id="ARBA00022741"/>
    </source>
</evidence>
<evidence type="ECO:0000259" key="9">
    <source>
        <dbReference type="Pfam" id="PF13614"/>
    </source>
</evidence>
<dbReference type="InterPro" id="IPR027417">
    <property type="entry name" value="P-loop_NTPase"/>
</dbReference>
<reference evidence="10 11" key="1">
    <citation type="submission" date="2019-05" db="EMBL/GenBank/DDBJ databases">
        <title>We sequenced the genome of Paenibacillus hemerocallicola KCTC 33185 for further insight into its adaptation and study the phylogeny of Paenibacillus.</title>
        <authorList>
            <person name="Narsing Rao M.P."/>
        </authorList>
    </citation>
    <scope>NUCLEOTIDE SEQUENCE [LARGE SCALE GENOMIC DNA]</scope>
    <source>
        <strain evidence="10 11">KCTC 33185</strain>
    </source>
</reference>
<dbReference type="GO" id="GO:0005886">
    <property type="term" value="C:plasma membrane"/>
    <property type="evidence" value="ECO:0007669"/>
    <property type="project" value="TreeGrafter"/>
</dbReference>
<dbReference type="PANTHER" id="PTHR32309">
    <property type="entry name" value="TYROSINE-PROTEIN KINASE"/>
    <property type="match status" value="1"/>
</dbReference>
<keyword evidence="7" id="KW-0829">Tyrosine-protein kinase</keyword>
<evidence type="ECO:0000256" key="6">
    <source>
        <dbReference type="ARBA" id="ARBA00022840"/>
    </source>
</evidence>
<feature type="domain" description="AAA" evidence="9">
    <location>
        <begin position="41"/>
        <end position="203"/>
    </location>
</feature>
<evidence type="ECO:0000256" key="2">
    <source>
        <dbReference type="ARBA" id="ARBA00011903"/>
    </source>
</evidence>
<accession>A0A5C4TCT9</accession>
<evidence type="ECO:0000256" key="7">
    <source>
        <dbReference type="ARBA" id="ARBA00023137"/>
    </source>
</evidence>
<dbReference type="InterPro" id="IPR050445">
    <property type="entry name" value="Bact_polysacc_biosynth/exp"/>
</dbReference>
<dbReference type="PANTHER" id="PTHR32309:SF13">
    <property type="entry name" value="FERRIC ENTEROBACTIN TRANSPORT PROTEIN FEPE"/>
    <property type="match status" value="1"/>
</dbReference>
<evidence type="ECO:0000256" key="8">
    <source>
        <dbReference type="ARBA" id="ARBA00051245"/>
    </source>
</evidence>
<dbReference type="OrthoDB" id="9794577at2"/>
<dbReference type="AlphaFoldDB" id="A0A5C4TCT9"/>
<dbReference type="RefSeq" id="WP_139601870.1">
    <property type="nucleotide sequence ID" value="NZ_VDCQ01000009.1"/>
</dbReference>
<dbReference type="Proteomes" id="UP000307943">
    <property type="component" value="Unassembled WGS sequence"/>
</dbReference>
<dbReference type="NCBIfam" id="TIGR01007">
    <property type="entry name" value="eps_fam"/>
    <property type="match status" value="1"/>
</dbReference>
<keyword evidence="4" id="KW-0547">Nucleotide-binding</keyword>